<gene>
    <name evidence="2" type="ORF">NYPRO_LOCUS3593</name>
</gene>
<organism evidence="2 3">
    <name type="scientific">Nyctereutes procyonoides</name>
    <name type="common">Raccoon dog</name>
    <name type="synonym">Canis procyonoides</name>
    <dbReference type="NCBI Taxonomy" id="34880"/>
    <lineage>
        <taxon>Eukaryota</taxon>
        <taxon>Metazoa</taxon>
        <taxon>Chordata</taxon>
        <taxon>Craniata</taxon>
        <taxon>Vertebrata</taxon>
        <taxon>Euteleostomi</taxon>
        <taxon>Mammalia</taxon>
        <taxon>Eutheria</taxon>
        <taxon>Laurasiatheria</taxon>
        <taxon>Carnivora</taxon>
        <taxon>Caniformia</taxon>
        <taxon>Canidae</taxon>
        <taxon>Nyctereutes</taxon>
    </lineage>
</organism>
<name>A0A811Y216_NYCPR</name>
<keyword evidence="3" id="KW-1185">Reference proteome</keyword>
<sequence>MDIGYPISPHSPNRNKGPTAAFCNLGPVDIWGSDKSLFYFACISLWPPFFYNFTFFILLFPLTLLPFFSHQYFVPYYHLSADYFLDLPCLYKISNASNYETWVFAN</sequence>
<proteinExistence type="predicted"/>
<evidence type="ECO:0000313" key="2">
    <source>
        <dbReference type="EMBL" id="CAD7670798.1"/>
    </source>
</evidence>
<accession>A0A811Y216</accession>
<dbReference type="AlphaFoldDB" id="A0A811Y216"/>
<comment type="caution">
    <text evidence="2">The sequence shown here is derived from an EMBL/GenBank/DDBJ whole genome shotgun (WGS) entry which is preliminary data.</text>
</comment>
<reference evidence="2" key="1">
    <citation type="submission" date="2020-12" db="EMBL/GenBank/DDBJ databases">
        <authorList>
            <consortium name="Molecular Ecology Group"/>
        </authorList>
    </citation>
    <scope>NUCLEOTIDE SEQUENCE</scope>
    <source>
        <strain evidence="2">TBG_1078</strain>
    </source>
</reference>
<dbReference type="EMBL" id="CAJHUB010000659">
    <property type="protein sequence ID" value="CAD7670798.1"/>
    <property type="molecule type" value="Genomic_DNA"/>
</dbReference>
<keyword evidence="1" id="KW-1133">Transmembrane helix</keyword>
<feature type="transmembrane region" description="Helical" evidence="1">
    <location>
        <begin position="49"/>
        <end position="68"/>
    </location>
</feature>
<protein>
    <submittedName>
        <fullName evidence="2">(raccoon dog) hypothetical protein</fullName>
    </submittedName>
</protein>
<dbReference type="Proteomes" id="UP000645828">
    <property type="component" value="Unassembled WGS sequence"/>
</dbReference>
<evidence type="ECO:0000256" key="1">
    <source>
        <dbReference type="SAM" id="Phobius"/>
    </source>
</evidence>
<keyword evidence="1" id="KW-0812">Transmembrane</keyword>
<keyword evidence="1" id="KW-0472">Membrane</keyword>
<evidence type="ECO:0000313" key="3">
    <source>
        <dbReference type="Proteomes" id="UP000645828"/>
    </source>
</evidence>